<evidence type="ECO:0000256" key="9">
    <source>
        <dbReference type="ARBA" id="ARBA00022840"/>
    </source>
</evidence>
<dbReference type="PROSITE" id="PS50113">
    <property type="entry name" value="PAC"/>
    <property type="match status" value="1"/>
</dbReference>
<feature type="non-terminal residue" evidence="14">
    <location>
        <position position="1"/>
    </location>
</feature>
<proteinExistence type="predicted"/>
<evidence type="ECO:0000256" key="2">
    <source>
        <dbReference type="ARBA" id="ARBA00004370"/>
    </source>
</evidence>
<keyword evidence="10" id="KW-1133">Transmembrane helix</keyword>
<evidence type="ECO:0000259" key="13">
    <source>
        <dbReference type="PROSITE" id="PS50113"/>
    </source>
</evidence>
<dbReference type="RefSeq" id="WP_274378444.1">
    <property type="nucleotide sequence ID" value="NZ_MTSD02000131.1"/>
</dbReference>
<keyword evidence="7" id="KW-0547">Nucleotide-binding</keyword>
<gene>
    <name evidence="14" type="ORF">BTA35_0217000</name>
</gene>
<keyword evidence="6" id="KW-0812">Transmembrane</keyword>
<evidence type="ECO:0000256" key="8">
    <source>
        <dbReference type="ARBA" id="ARBA00022777"/>
    </source>
</evidence>
<dbReference type="InterPro" id="IPR050956">
    <property type="entry name" value="2C_system_His_kinase"/>
</dbReference>
<evidence type="ECO:0000256" key="7">
    <source>
        <dbReference type="ARBA" id="ARBA00022741"/>
    </source>
</evidence>
<evidence type="ECO:0000256" key="11">
    <source>
        <dbReference type="ARBA" id="ARBA00023136"/>
    </source>
</evidence>
<sequence length="142" mass="15948">DNGDVERMVGSNQDITPTKLLTERLEFANTELQSALVKAAESNKAKSNFLANMSHEIRTPMNGVLGMLSLLYDANMPTEQHEYVKKAYESSERLLGILNDILDFSRIESGLFSLSFAPFAIDKLVQDAVEVFRVNVQQKHIE</sequence>
<dbReference type="SMART" id="SM00388">
    <property type="entry name" value="HisKA"/>
    <property type="match status" value="1"/>
</dbReference>
<protein>
    <recommendedName>
        <fullName evidence="3">histidine kinase</fullName>
        <ecNumber evidence="3">2.7.13.3</ecNumber>
    </recommendedName>
</protein>
<evidence type="ECO:0000256" key="10">
    <source>
        <dbReference type="ARBA" id="ARBA00022989"/>
    </source>
</evidence>
<name>A0A1T1H5E0_OCELI</name>
<keyword evidence="15" id="KW-1185">Reference proteome</keyword>
<dbReference type="GO" id="GO:0005524">
    <property type="term" value="F:ATP binding"/>
    <property type="evidence" value="ECO:0007669"/>
    <property type="project" value="UniProtKB-KW"/>
</dbReference>
<dbReference type="PROSITE" id="PS50109">
    <property type="entry name" value="HIS_KIN"/>
    <property type="match status" value="1"/>
</dbReference>
<dbReference type="AlphaFoldDB" id="A0A1T1H5E0"/>
<comment type="subcellular location">
    <subcellularLocation>
        <location evidence="2">Membrane</location>
    </subcellularLocation>
</comment>
<dbReference type="Pfam" id="PF00512">
    <property type="entry name" value="HisKA"/>
    <property type="match status" value="1"/>
</dbReference>
<feature type="non-terminal residue" evidence="14">
    <location>
        <position position="142"/>
    </location>
</feature>
<evidence type="ECO:0000259" key="12">
    <source>
        <dbReference type="PROSITE" id="PS50109"/>
    </source>
</evidence>
<dbReference type="PANTHER" id="PTHR43719:SF28">
    <property type="entry name" value="PEROXIDE STRESS-ACTIVATED HISTIDINE KINASE MAK1-RELATED"/>
    <property type="match status" value="1"/>
</dbReference>
<comment type="catalytic activity">
    <reaction evidence="1">
        <text>ATP + protein L-histidine = ADP + protein N-phospho-L-histidine.</text>
        <dbReference type="EC" id="2.7.13.3"/>
    </reaction>
</comment>
<keyword evidence="5" id="KW-0808">Transferase</keyword>
<organism evidence="14 15">
    <name type="scientific">Oceanospirillum linum</name>
    <dbReference type="NCBI Taxonomy" id="966"/>
    <lineage>
        <taxon>Bacteria</taxon>
        <taxon>Pseudomonadati</taxon>
        <taxon>Pseudomonadota</taxon>
        <taxon>Gammaproteobacteria</taxon>
        <taxon>Oceanospirillales</taxon>
        <taxon>Oceanospirillaceae</taxon>
        <taxon>Oceanospirillum</taxon>
    </lineage>
</organism>
<dbReference type="EC" id="2.7.13.3" evidence="3"/>
<evidence type="ECO:0000256" key="4">
    <source>
        <dbReference type="ARBA" id="ARBA00022553"/>
    </source>
</evidence>
<dbReference type="InterPro" id="IPR003661">
    <property type="entry name" value="HisK_dim/P_dom"/>
</dbReference>
<keyword evidence="4" id="KW-0597">Phosphoprotein</keyword>
<evidence type="ECO:0000256" key="1">
    <source>
        <dbReference type="ARBA" id="ARBA00000085"/>
    </source>
</evidence>
<evidence type="ECO:0000313" key="14">
    <source>
        <dbReference type="EMBL" id="OOV85068.1"/>
    </source>
</evidence>
<dbReference type="STRING" id="966.BTA35_0217000"/>
<dbReference type="InterPro" id="IPR000700">
    <property type="entry name" value="PAS-assoc_C"/>
</dbReference>
<evidence type="ECO:0000256" key="6">
    <source>
        <dbReference type="ARBA" id="ARBA00022692"/>
    </source>
</evidence>
<dbReference type="Gene3D" id="1.10.287.130">
    <property type="match status" value="1"/>
</dbReference>
<keyword evidence="8" id="KW-0418">Kinase</keyword>
<evidence type="ECO:0000256" key="3">
    <source>
        <dbReference type="ARBA" id="ARBA00012438"/>
    </source>
</evidence>
<dbReference type="SUPFAM" id="SSF47384">
    <property type="entry name" value="Homodimeric domain of signal transducing histidine kinase"/>
    <property type="match status" value="1"/>
</dbReference>
<dbReference type="EMBL" id="MTSD02000131">
    <property type="protein sequence ID" value="OOV85068.1"/>
    <property type="molecule type" value="Genomic_DNA"/>
</dbReference>
<reference evidence="14" key="1">
    <citation type="submission" date="2017-02" db="EMBL/GenBank/DDBJ databases">
        <title>Draft Genome Sequence of the Salt Water Bacterium Oceanospirillum linum ATCC 11336.</title>
        <authorList>
            <person name="Trachtenberg A.M."/>
            <person name="Carney J.G."/>
            <person name="Linnane J.D."/>
            <person name="Rheaume B.A."/>
            <person name="Pitts N.L."/>
            <person name="Mykles D.L."/>
            <person name="Maclea K.S."/>
        </authorList>
    </citation>
    <scope>NUCLEOTIDE SEQUENCE [LARGE SCALE GENOMIC DNA]</scope>
    <source>
        <strain evidence="14">ATCC 11336</strain>
    </source>
</reference>
<feature type="domain" description="PAC" evidence="13">
    <location>
        <begin position="1"/>
        <end position="27"/>
    </location>
</feature>
<dbReference type="Proteomes" id="UP000190064">
    <property type="component" value="Unassembled WGS sequence"/>
</dbReference>
<dbReference type="FunFam" id="1.10.287.130:FF:000004">
    <property type="entry name" value="Ethylene receptor 1"/>
    <property type="match status" value="1"/>
</dbReference>
<evidence type="ECO:0000313" key="15">
    <source>
        <dbReference type="Proteomes" id="UP000190064"/>
    </source>
</evidence>
<dbReference type="InterPro" id="IPR005467">
    <property type="entry name" value="His_kinase_dom"/>
</dbReference>
<dbReference type="InterPro" id="IPR036097">
    <property type="entry name" value="HisK_dim/P_sf"/>
</dbReference>
<keyword evidence="9" id="KW-0067">ATP-binding</keyword>
<comment type="caution">
    <text evidence="14">The sequence shown here is derived from an EMBL/GenBank/DDBJ whole genome shotgun (WGS) entry which is preliminary data.</text>
</comment>
<accession>A0A1T1H5E0</accession>
<dbReference type="PANTHER" id="PTHR43719">
    <property type="entry name" value="TWO-COMPONENT HISTIDINE KINASE"/>
    <property type="match status" value="1"/>
</dbReference>
<keyword evidence="11" id="KW-0472">Membrane</keyword>
<dbReference type="GO" id="GO:0000155">
    <property type="term" value="F:phosphorelay sensor kinase activity"/>
    <property type="evidence" value="ECO:0007669"/>
    <property type="project" value="InterPro"/>
</dbReference>
<dbReference type="GO" id="GO:0016020">
    <property type="term" value="C:membrane"/>
    <property type="evidence" value="ECO:0007669"/>
    <property type="project" value="UniProtKB-SubCell"/>
</dbReference>
<feature type="domain" description="Histidine kinase" evidence="12">
    <location>
        <begin position="52"/>
        <end position="142"/>
    </location>
</feature>
<dbReference type="CDD" id="cd00082">
    <property type="entry name" value="HisKA"/>
    <property type="match status" value="1"/>
</dbReference>
<evidence type="ECO:0000256" key="5">
    <source>
        <dbReference type="ARBA" id="ARBA00022679"/>
    </source>
</evidence>